<dbReference type="Pfam" id="PF00069">
    <property type="entry name" value="Pkinase"/>
    <property type="match status" value="2"/>
</dbReference>
<evidence type="ECO:0000256" key="2">
    <source>
        <dbReference type="ARBA" id="ARBA00022679"/>
    </source>
</evidence>
<feature type="compositionally biased region" description="Low complexity" evidence="8">
    <location>
        <begin position="282"/>
        <end position="291"/>
    </location>
</feature>
<reference evidence="10" key="1">
    <citation type="submission" date="2014-11" db="EMBL/GenBank/DDBJ databases">
        <authorList>
            <person name="Otto D Thomas"/>
            <person name="Naeem Raeece"/>
        </authorList>
    </citation>
    <scope>NUCLEOTIDE SEQUENCE</scope>
</reference>
<feature type="region of interest" description="Disordered" evidence="8">
    <location>
        <begin position="186"/>
        <end position="221"/>
    </location>
</feature>
<accession>A0A0G4HMJ5</accession>
<feature type="compositionally biased region" description="Polar residues" evidence="8">
    <location>
        <begin position="193"/>
        <end position="204"/>
    </location>
</feature>
<dbReference type="GO" id="GO:0004707">
    <property type="term" value="F:MAP kinase activity"/>
    <property type="evidence" value="ECO:0007669"/>
    <property type="project" value="UniProtKB-EC"/>
</dbReference>
<sequence>MMSLGGFSRSFKRVGIGNGTEVVVDASTSEIAVLGTGAYGTVFCGLQGDGRPVAVKKMNHTFSNPDVARRTLRELRILRLLDHENIVELEDVYCCGSDSRSFHEVYACFGKMDADLDSVIRSGQRLSEHHQQFFMYQLCRALRYLKGRGVLHRDVKPRNILVNLDCDLRLADFGLARVACPPPPHLHAEGATTAHQQQMTPTHVPNSPSTSASIPAAAEAADHKPMTMQMQTPPGGASGSASSTLQAPSLVSSISFQTVPEENHPQQQQQQQREAEGGREATGGVLPVASPRAPPPPISPTHAPQAAADADADADRECMTSYIVTRWYRAPELLLQAGTYSYGVDVWAAGCVLAEMILGQPLFPGTSSSDQLDRILAVLGGLPASPSSNGTDSRFLRSCRNAAGVQTVMQAPAGTGLGAVLPSHVSPEALDLLSRMLEVNPYRRATVEDCLAHPWFDRVADPILDTEDAELVQRSGGSLFRQHGGWIQQGDGPSPLHQMEGETREQMLQRQTQLLLSGGEFAFEAFPSRSLSAGFFRREFLKEQKIWLEKHKENWMETMMALEAERDRDQDREGEEAETAAASTQVADMPPMSPPERQLSSSGDTDTDCREGQHGSSPNAGKGGSGSGDTRRLYSLTTIGSLEGDEEEEEQERGCDACSGVASSSA</sequence>
<dbReference type="PANTHER" id="PTHR24055">
    <property type="entry name" value="MITOGEN-ACTIVATED PROTEIN KINASE"/>
    <property type="match status" value="1"/>
</dbReference>
<dbReference type="PROSITE" id="PS00107">
    <property type="entry name" value="PROTEIN_KINASE_ATP"/>
    <property type="match status" value="1"/>
</dbReference>
<organism evidence="10">
    <name type="scientific">Chromera velia CCMP2878</name>
    <dbReference type="NCBI Taxonomy" id="1169474"/>
    <lineage>
        <taxon>Eukaryota</taxon>
        <taxon>Sar</taxon>
        <taxon>Alveolata</taxon>
        <taxon>Colpodellida</taxon>
        <taxon>Chromeraceae</taxon>
        <taxon>Chromera</taxon>
    </lineage>
</organism>
<evidence type="ECO:0000256" key="1">
    <source>
        <dbReference type="ARBA" id="ARBA00022527"/>
    </source>
</evidence>
<feature type="region of interest" description="Disordered" evidence="8">
    <location>
        <begin position="565"/>
        <end position="666"/>
    </location>
</feature>
<keyword evidence="5 6" id="KW-0067">ATP-binding</keyword>
<protein>
    <recommendedName>
        <fullName evidence="7">Mitogen-activated protein kinase</fullName>
        <ecNumber evidence="7">2.7.11.24</ecNumber>
    </recommendedName>
</protein>
<keyword evidence="7" id="KW-0460">Magnesium</keyword>
<evidence type="ECO:0000256" key="3">
    <source>
        <dbReference type="ARBA" id="ARBA00022741"/>
    </source>
</evidence>
<dbReference type="AlphaFoldDB" id="A0A0G4HMJ5"/>
<keyword evidence="1 7" id="KW-0723">Serine/threonine-protein kinase</keyword>
<evidence type="ECO:0000313" key="10">
    <source>
        <dbReference type="EMBL" id="CEM45408.1"/>
    </source>
</evidence>
<keyword evidence="2 7" id="KW-0808">Transferase</keyword>
<keyword evidence="3 6" id="KW-0547">Nucleotide-binding</keyword>
<dbReference type="PROSITE" id="PS50011">
    <property type="entry name" value="PROTEIN_KINASE_DOM"/>
    <property type="match status" value="1"/>
</dbReference>
<evidence type="ECO:0000256" key="5">
    <source>
        <dbReference type="ARBA" id="ARBA00022840"/>
    </source>
</evidence>
<dbReference type="PhylomeDB" id="A0A0G4HMJ5"/>
<proteinExistence type="inferred from homology"/>
<comment type="catalytic activity">
    <reaction evidence="7">
        <text>L-threonyl-[protein] + ATP = O-phospho-L-threonyl-[protein] + ADP + H(+)</text>
        <dbReference type="Rhea" id="RHEA:46608"/>
        <dbReference type="Rhea" id="RHEA-COMP:11060"/>
        <dbReference type="Rhea" id="RHEA-COMP:11605"/>
        <dbReference type="ChEBI" id="CHEBI:15378"/>
        <dbReference type="ChEBI" id="CHEBI:30013"/>
        <dbReference type="ChEBI" id="CHEBI:30616"/>
        <dbReference type="ChEBI" id="CHEBI:61977"/>
        <dbReference type="ChEBI" id="CHEBI:456216"/>
        <dbReference type="EC" id="2.7.11.24"/>
    </reaction>
</comment>
<name>A0A0G4HMJ5_9ALVE</name>
<evidence type="ECO:0000256" key="6">
    <source>
        <dbReference type="PROSITE-ProRule" id="PRU10141"/>
    </source>
</evidence>
<dbReference type="InterPro" id="IPR011009">
    <property type="entry name" value="Kinase-like_dom_sf"/>
</dbReference>
<dbReference type="PROSITE" id="PS00108">
    <property type="entry name" value="PROTEIN_KINASE_ST"/>
    <property type="match status" value="1"/>
</dbReference>
<dbReference type="EMBL" id="CDMZ01003181">
    <property type="protein sequence ID" value="CEM45408.1"/>
    <property type="molecule type" value="Genomic_DNA"/>
</dbReference>
<feature type="domain" description="Protein kinase" evidence="9">
    <location>
        <begin position="28"/>
        <end position="456"/>
    </location>
</feature>
<evidence type="ECO:0000256" key="7">
    <source>
        <dbReference type="RuleBase" id="RU361165"/>
    </source>
</evidence>
<dbReference type="GO" id="GO:0005524">
    <property type="term" value="F:ATP binding"/>
    <property type="evidence" value="ECO:0007669"/>
    <property type="project" value="UniProtKB-UniRule"/>
</dbReference>
<feature type="binding site" evidence="6">
    <location>
        <position position="57"/>
    </location>
    <ligand>
        <name>ATP</name>
        <dbReference type="ChEBI" id="CHEBI:30616"/>
    </ligand>
</feature>
<evidence type="ECO:0000256" key="4">
    <source>
        <dbReference type="ARBA" id="ARBA00022777"/>
    </source>
</evidence>
<feature type="compositionally biased region" description="Low complexity" evidence="8">
    <location>
        <begin position="205"/>
        <end position="219"/>
    </location>
</feature>
<gene>
    <name evidence="10" type="ORF">Cvel_7503</name>
</gene>
<dbReference type="SMART" id="SM00220">
    <property type="entry name" value="S_TKc"/>
    <property type="match status" value="1"/>
</dbReference>
<comment type="activity regulation">
    <text evidence="7">Activated by threonine and tyrosine phosphorylation.</text>
</comment>
<dbReference type="InterPro" id="IPR017441">
    <property type="entry name" value="Protein_kinase_ATP_BS"/>
</dbReference>
<dbReference type="SUPFAM" id="SSF56112">
    <property type="entry name" value="Protein kinase-like (PK-like)"/>
    <property type="match status" value="1"/>
</dbReference>
<dbReference type="VEuPathDB" id="CryptoDB:Cvel_7503"/>
<dbReference type="InterPro" id="IPR000719">
    <property type="entry name" value="Prot_kinase_dom"/>
</dbReference>
<feature type="compositionally biased region" description="Low complexity" evidence="8">
    <location>
        <begin position="300"/>
        <end position="309"/>
    </location>
</feature>
<comment type="similarity">
    <text evidence="7">Belongs to the protein kinase superfamily. Ser/Thr protein kinase family. MAP kinase subfamily.</text>
</comment>
<feature type="region of interest" description="Disordered" evidence="8">
    <location>
        <begin position="259"/>
        <end position="312"/>
    </location>
</feature>
<dbReference type="Gene3D" id="3.30.200.20">
    <property type="entry name" value="Phosphorylase Kinase, domain 1"/>
    <property type="match status" value="1"/>
</dbReference>
<evidence type="ECO:0000256" key="8">
    <source>
        <dbReference type="SAM" id="MobiDB-lite"/>
    </source>
</evidence>
<comment type="cofactor">
    <cofactor evidence="7">
        <name>Mg(2+)</name>
        <dbReference type="ChEBI" id="CHEBI:18420"/>
    </cofactor>
</comment>
<dbReference type="FunFam" id="1.10.510.10:FF:000624">
    <property type="entry name" value="Mitogen-activated protein kinase"/>
    <property type="match status" value="1"/>
</dbReference>
<dbReference type="PROSITE" id="PS01351">
    <property type="entry name" value="MAPK"/>
    <property type="match status" value="1"/>
</dbReference>
<dbReference type="InterPro" id="IPR008271">
    <property type="entry name" value="Ser/Thr_kinase_AS"/>
</dbReference>
<dbReference type="InterPro" id="IPR003527">
    <property type="entry name" value="MAP_kinase_CS"/>
</dbReference>
<evidence type="ECO:0000259" key="9">
    <source>
        <dbReference type="PROSITE" id="PS50011"/>
    </source>
</evidence>
<dbReference type="InterPro" id="IPR050117">
    <property type="entry name" value="MAPK"/>
</dbReference>
<dbReference type="Gene3D" id="1.10.510.10">
    <property type="entry name" value="Transferase(Phosphotransferase) domain 1"/>
    <property type="match status" value="2"/>
</dbReference>
<keyword evidence="4 7" id="KW-0418">Kinase</keyword>
<dbReference type="EC" id="2.7.11.24" evidence="7"/>
<feature type="region of interest" description="Disordered" evidence="8">
    <location>
        <begin position="227"/>
        <end position="246"/>
    </location>
</feature>